<comment type="caution">
    <text evidence="3">The sequence shown here is derived from an EMBL/GenBank/DDBJ whole genome shotgun (WGS) entry which is preliminary data.</text>
</comment>
<feature type="domain" description="NrS-1 polymerase-like helicase" evidence="2">
    <location>
        <begin position="556"/>
        <end position="663"/>
    </location>
</feature>
<evidence type="ECO:0000313" key="3">
    <source>
        <dbReference type="EMBL" id="SOE82369.1"/>
    </source>
</evidence>
<dbReference type="RefSeq" id="WP_143753662.1">
    <property type="nucleotide sequence ID" value="NZ_OCSU01000002.1"/>
</dbReference>
<dbReference type="Gene3D" id="3.40.50.300">
    <property type="entry name" value="P-loop containing nucleotide triphosphate hydrolases"/>
    <property type="match status" value="1"/>
</dbReference>
<organism evidence="3 4">
    <name type="scientific">Caballeronia arationis</name>
    <dbReference type="NCBI Taxonomy" id="1777142"/>
    <lineage>
        <taxon>Bacteria</taxon>
        <taxon>Pseudomonadati</taxon>
        <taxon>Pseudomonadota</taxon>
        <taxon>Betaproteobacteria</taxon>
        <taxon>Burkholderiales</taxon>
        <taxon>Burkholderiaceae</taxon>
        <taxon>Caballeronia</taxon>
    </lineage>
</organism>
<dbReference type="AlphaFoldDB" id="A0A7Z7IAN8"/>
<keyword evidence="4" id="KW-1185">Reference proteome</keyword>
<reference evidence="3 4" key="1">
    <citation type="submission" date="2017-09" db="EMBL/GenBank/DDBJ databases">
        <authorList>
            <person name="Varghese N."/>
            <person name="Submissions S."/>
        </authorList>
    </citation>
    <scope>NUCLEOTIDE SEQUENCE [LARGE SCALE GENOMIC DNA]</scope>
    <source>
        <strain evidence="3 4">OK806</strain>
    </source>
</reference>
<dbReference type="Proteomes" id="UP000219522">
    <property type="component" value="Unassembled WGS sequence"/>
</dbReference>
<dbReference type="SUPFAM" id="SSF52540">
    <property type="entry name" value="P-loop containing nucleoside triphosphate hydrolases"/>
    <property type="match status" value="1"/>
</dbReference>
<evidence type="ECO:0000313" key="4">
    <source>
        <dbReference type="Proteomes" id="UP000219522"/>
    </source>
</evidence>
<sequence>MTQHASTNCANSHRAMPPNFAEADAPYELSGASCPRDLGAPDAPAEGQVTRERPHSVAGVVDRAAEGDVGMSFDEAQVRAFVPLIGLPFMVLGIDSTKLHATPQARTCKTADEVVAAVREWNPNKWNVYWLPNVANVGDKKPTKQNIVTARHVWADCDPNIKKYGSYEAARQHLLTTHADKLAPIASFVIDSGNGLQPFFKLATPFPLLLTSDYEEYEAINKQVGEAFDGPGTHNCDRIMRLPGTLNWPTAAKLAKGYPAEPSLSRLLSVSDRAYSLDDLAKLLPPSKPSTVPSKNETASARAIDVSDQLQRFNALLASDGTLRARWEGSTDGLHDTSGSAMDMSLYSLLVARGFFHDAIVEIMDDWGYGGKGREQGDRYWDRLKDNTAATPRTPTARDLAVAELNERYALVTIGGSVHVIDEKYTTFTTLRMEAFRARMSNRTVDVATATGNGIRKVPVAEAWQKHPERRTYDRVEFAPGDGVPEGTYNLFRGWAVEPYVDMTLEQAANKCELFLRHLRENLCRGNEELYEYLIRWYAQLFQQPGHKPGVAIAVRGEKGVGKSKVTDVIAELLGPHALTVSQSSHLTGQFNAHQAQALLIVAEEAVWAGDKQAEGALKHMITSPTMTLERKGVDAIQVQSCSRFVMNSNAEWVFPATADERRLFALDCGSDHKQDRTYFKAIDDQLYGPGLTSHKPGQGSPGLRALLTYLLGLDLTDFNVRHVPETDALKEQRSASLASHEQFLKDCLASRDICGTSWEEETRPISKRELYEACLSYMQRRRRSLPATQEKFAKTIKHAFGWGTYHRHGQQRAWMVAGCDESRAAFEAAMKVTIVD</sequence>
<accession>A0A7Z7IAN8</accession>
<dbReference type="Pfam" id="PF19263">
    <property type="entry name" value="DUF5906"/>
    <property type="match status" value="1"/>
</dbReference>
<evidence type="ECO:0000256" key="1">
    <source>
        <dbReference type="SAM" id="MobiDB-lite"/>
    </source>
</evidence>
<proteinExistence type="predicted"/>
<name>A0A7Z7IAN8_9BURK</name>
<gene>
    <name evidence="3" type="ORF">SAMN05446927_5691</name>
</gene>
<feature type="region of interest" description="Disordered" evidence="1">
    <location>
        <begin position="31"/>
        <end position="54"/>
    </location>
</feature>
<evidence type="ECO:0000259" key="2">
    <source>
        <dbReference type="Pfam" id="PF19263"/>
    </source>
</evidence>
<dbReference type="EMBL" id="OCSU01000002">
    <property type="protein sequence ID" value="SOE82369.1"/>
    <property type="molecule type" value="Genomic_DNA"/>
</dbReference>
<dbReference type="InterPro" id="IPR027417">
    <property type="entry name" value="P-loop_NTPase"/>
</dbReference>
<protein>
    <recommendedName>
        <fullName evidence="2">NrS-1 polymerase-like helicase domain-containing protein</fullName>
    </recommendedName>
</protein>
<dbReference type="InterPro" id="IPR045455">
    <property type="entry name" value="NrS-1_pol-like_helicase"/>
</dbReference>